<dbReference type="Proteomes" id="UP000789525">
    <property type="component" value="Unassembled WGS sequence"/>
</dbReference>
<comment type="caution">
    <text evidence="1">The sequence shown here is derived from an EMBL/GenBank/DDBJ whole genome shotgun (WGS) entry which is preliminary data.</text>
</comment>
<sequence length="792" mass="88793">WLYVPTKLGVGRMLKYLNEVGLTAMIHCLSEPFLPLFEHFGVDIDQVYRQIAISLLFPSIVENPQCNISSSSSYVDTLASFITSYFDATDEKTSLTVKDGQKTLEQNIPSVKTNLESLSPLWRHGTVRLDIPTVQRSIKRFSSKVRKDSLELTNWFRKRLSWSANARKERRAKSRSEWKHSTDVLESRLNLNLNTLPPSSIMSGPGRRVPPNYPQTPNAAYQGYPSTQPLINNDYYHRHARTISVDSSYEDPASPPHTESVTHHGVQTGEIGGGYGPYTGATRETGGNGRFSSGASDASHAEKPLPIGHPGKTTTIGAPAYLWDSRDPDLDDALHNPDPKQNRIQDESWTLWSGRGWANYITLFILLVGLITLFCGYPIISYYTRKAWERNGFNLGGINYTGQVPDLPNVPSRIDKETPQDAYTRTGFDGHKYNLVFSDEFNTDDDPFWEAMDFHYWPTEDIEWYDPGQVTTENGHLVFHMVQLSFVHKVLGMIQTWNKFCFTGGYIEVSISLPGSPDAPGFWPAGYGATTEGMWPYSYDTCDLGTFPNQTDHNGNPETAATGNYFHDGPISFLPGQRLSACTCQGSDHPGPKHNVGRSAPEIDILEAQIEILTEQGQGSQSLQIAPFDYGYDFPTTEPATTVYDGTRTVWNTYKGGVFQQALSALTYIDSQAYVGTGQKFDTYGFEYWPSRGDDGYVTWQSGGVKSWTATTASLAPNDQVKIGQRLIPEEPMYLVLNFGMSPGFQGQDFSKLKFPAEMWVDYVRVYQREGNEDYSCSPDHHPTEDYINAYV</sequence>
<evidence type="ECO:0000313" key="2">
    <source>
        <dbReference type="Proteomes" id="UP000789525"/>
    </source>
</evidence>
<dbReference type="EMBL" id="CAJVPT010024717">
    <property type="protein sequence ID" value="CAG8671693.1"/>
    <property type="molecule type" value="Genomic_DNA"/>
</dbReference>
<reference evidence="1" key="1">
    <citation type="submission" date="2021-06" db="EMBL/GenBank/DDBJ databases">
        <authorList>
            <person name="Kallberg Y."/>
            <person name="Tangrot J."/>
            <person name="Rosling A."/>
        </authorList>
    </citation>
    <scope>NUCLEOTIDE SEQUENCE</scope>
    <source>
        <strain evidence="1">CL356</strain>
    </source>
</reference>
<feature type="non-terminal residue" evidence="1">
    <location>
        <position position="1"/>
    </location>
</feature>
<organism evidence="1 2">
    <name type="scientific">Acaulospora colombiana</name>
    <dbReference type="NCBI Taxonomy" id="27376"/>
    <lineage>
        <taxon>Eukaryota</taxon>
        <taxon>Fungi</taxon>
        <taxon>Fungi incertae sedis</taxon>
        <taxon>Mucoromycota</taxon>
        <taxon>Glomeromycotina</taxon>
        <taxon>Glomeromycetes</taxon>
        <taxon>Diversisporales</taxon>
        <taxon>Acaulosporaceae</taxon>
        <taxon>Acaulospora</taxon>
    </lineage>
</organism>
<accession>A0ACA9NU14</accession>
<name>A0ACA9NU14_9GLOM</name>
<keyword evidence="2" id="KW-1185">Reference proteome</keyword>
<gene>
    <name evidence="1" type="ORF">ACOLOM_LOCUS8976</name>
</gene>
<evidence type="ECO:0000313" key="1">
    <source>
        <dbReference type="EMBL" id="CAG8671693.1"/>
    </source>
</evidence>
<proteinExistence type="predicted"/>
<protein>
    <submittedName>
        <fullName evidence="1">4714_t:CDS:1</fullName>
    </submittedName>
</protein>